<evidence type="ECO:0000256" key="1">
    <source>
        <dbReference type="SAM" id="Phobius"/>
    </source>
</evidence>
<dbReference type="Proteomes" id="UP000276133">
    <property type="component" value="Unassembled WGS sequence"/>
</dbReference>
<protein>
    <submittedName>
        <fullName evidence="2">Uncharacterized protein</fullName>
    </submittedName>
</protein>
<proteinExistence type="predicted"/>
<keyword evidence="3" id="KW-1185">Reference proteome</keyword>
<evidence type="ECO:0000313" key="2">
    <source>
        <dbReference type="EMBL" id="RMZ96278.1"/>
    </source>
</evidence>
<reference evidence="2 3" key="1">
    <citation type="journal article" date="2018" name="Sci. Rep.">
        <title>Genomic signatures of local adaptation to the degree of environmental predictability in rotifers.</title>
        <authorList>
            <person name="Franch-Gras L."/>
            <person name="Hahn C."/>
            <person name="Garcia-Roger E.M."/>
            <person name="Carmona M.J."/>
            <person name="Serra M."/>
            <person name="Gomez A."/>
        </authorList>
    </citation>
    <scope>NUCLEOTIDE SEQUENCE [LARGE SCALE GENOMIC DNA]</scope>
    <source>
        <strain evidence="2">HYR1</strain>
    </source>
</reference>
<sequence>MLFIKSFKKIRQHSFEDIVLALISLTTFVHFYGDKSTYQIGTVFILILAACIITGIFKYLFYEFSSLITYNRLWMNYLFKVLIQLQKNTKKSTEV</sequence>
<accession>A0A3M7PB57</accession>
<organism evidence="2 3">
    <name type="scientific">Brachionus plicatilis</name>
    <name type="common">Marine rotifer</name>
    <name type="synonym">Brachionus muelleri</name>
    <dbReference type="NCBI Taxonomy" id="10195"/>
    <lineage>
        <taxon>Eukaryota</taxon>
        <taxon>Metazoa</taxon>
        <taxon>Spiralia</taxon>
        <taxon>Gnathifera</taxon>
        <taxon>Rotifera</taxon>
        <taxon>Eurotatoria</taxon>
        <taxon>Monogononta</taxon>
        <taxon>Pseudotrocha</taxon>
        <taxon>Ploima</taxon>
        <taxon>Brachionidae</taxon>
        <taxon>Brachionus</taxon>
    </lineage>
</organism>
<feature type="transmembrane region" description="Helical" evidence="1">
    <location>
        <begin position="38"/>
        <end position="62"/>
    </location>
</feature>
<gene>
    <name evidence="2" type="ORF">BpHYR1_004604</name>
</gene>
<keyword evidence="1" id="KW-0812">Transmembrane</keyword>
<keyword evidence="1" id="KW-0472">Membrane</keyword>
<dbReference type="AlphaFoldDB" id="A0A3M7PB57"/>
<name>A0A3M7PB57_BRAPC</name>
<evidence type="ECO:0000313" key="3">
    <source>
        <dbReference type="Proteomes" id="UP000276133"/>
    </source>
</evidence>
<dbReference type="EMBL" id="REGN01012291">
    <property type="protein sequence ID" value="RMZ96278.1"/>
    <property type="molecule type" value="Genomic_DNA"/>
</dbReference>
<feature type="transmembrane region" description="Helical" evidence="1">
    <location>
        <begin position="15"/>
        <end position="32"/>
    </location>
</feature>
<comment type="caution">
    <text evidence="2">The sequence shown here is derived from an EMBL/GenBank/DDBJ whole genome shotgun (WGS) entry which is preliminary data.</text>
</comment>
<keyword evidence="1" id="KW-1133">Transmembrane helix</keyword>